<dbReference type="SMART" id="SM01131">
    <property type="entry name" value="DHHA2"/>
    <property type="match status" value="1"/>
</dbReference>
<protein>
    <submittedName>
        <fullName evidence="10">Protein prune homolog 2-like</fullName>
    </submittedName>
</protein>
<dbReference type="InterPro" id="IPR001667">
    <property type="entry name" value="DDH_dom"/>
</dbReference>
<accession>A0A9J7MJZ9</accession>
<feature type="compositionally biased region" description="Polar residues" evidence="6">
    <location>
        <begin position="874"/>
        <end position="893"/>
    </location>
</feature>
<feature type="region of interest" description="Disordered" evidence="6">
    <location>
        <begin position="421"/>
        <end position="485"/>
    </location>
</feature>
<reference evidence="10" key="2">
    <citation type="submission" date="2025-08" db="UniProtKB">
        <authorList>
            <consortium name="RefSeq"/>
        </authorList>
    </citation>
    <scope>IDENTIFICATION</scope>
    <source>
        <strain evidence="10">S238N-H82</strain>
        <tissue evidence="10">Testes</tissue>
    </source>
</reference>
<feature type="compositionally biased region" description="Polar residues" evidence="6">
    <location>
        <begin position="993"/>
        <end position="1003"/>
    </location>
</feature>
<dbReference type="Pfam" id="PF01368">
    <property type="entry name" value="DHH"/>
    <property type="match status" value="1"/>
</dbReference>
<sequence length="1865" mass="203382">MARLGPFLIILAFSLVLYCLVFFSTTLPNQRIPPFRDTHKGRSAMEEFLQKAKQAAGSPEEFSKFHVVIGNEACDLDSTVSALAYAFFLHKTAANDDTSVAHVPVLNIPRADLPLRTEITFFLAQQEIPTDSLTFRDDINLTALHSQDKLSLTLVDHNVIRAPRDQDFESVVVEVIDHHKDERPESDVCEKTVEMVGSCTTLVAEKILEKDATVMDKKLATLLIGTILVDTVNRSVEAQKVTPKDEDILGRLKDFCPEVDEGELFQSIQEAKFDISELSVPDLLRKDLKSISNNDITIAMASITMDLEELLDKPNVIESMKEFCSRQDAKVLVVMTISTNKTGGMERQLAVYSEDSILRERVSVSLQVAETLDTATNVTLGLSHFETGISTLRAYHQGNVAASRKKVLPILQDFLQTPFQEPSKPHLAETRGLFSPESSDTGFDKTPDSDGWEQEAWSPMKHSDSGLLSDDLLDKEQGKPDSNDVANVDVELFGGSSATASSTGMQLEVQNDNLLMFSPDPSPMLELPNQMPGNLLAISDEASPNTSCPRTPPNSFIDSTLNNQNFDQMKFTTEEFMERMKRKSESEEFADFDPIATKDVDISEKDVDLMQLPTEATGNVVAYLFAQEMVSNVGKDLESLQLGESTDNQQDADSSSQEVLRDDSELNESKERANPFMDKTPVIETMPDPFSSGDPFGLGLDPFSSGGAFGESSPIDSSNPFGDNFTPSEVKLQPDILGNGLVDTLVESQQPKMEELDKPNSQENPYTDPDFWSSGTKENTAADLLGDDPFGLKEIPPDDFDKQSSSSGNSINNPFMDDFGNIEQELDAAHTKQEQGSASPNPFLEDLEVIPEENKTEEKTESDTTDLFEGEVISTATAESSRNDLTNQQQEGQVTKDESANQSTGALLDVFGSFPPSIEDPAGGSPYFDTEEVLDDAPETMSTPKAEEKREAWKPLYSVESLDEESEQSTITETSPDSITSPVASRLLDVASPMSSEYRSATESLGAVTDSVTQSESEITETWPDGITSPVASRLLDVTSPSSSEYRSATESIGAMTDSVTQSESEITETWPDGITSPVASRLLDVTSPSSSEYRSATESLGAMTDSVTQSESEITETWPDGITSPVASRLLDVTSPTFSDYKSATESLGAMTQSSITQSESEFFSVTSPSEENVSALESPPPEPNELDDLEHIEDMQKKDDSSDDMSSSPGKISDVTDSSDSSNSYSLESSEPANTEFMFSKAPTEVIKEEDEEEEDDEQKTPVAPSQGLDLLGQDLPTEKFNPFLAKTPIEMPKENPFGPASLKEVEESSQYPALDIFSFDPMHTVDYRQEEEKSKFTSTEIVTGDAFVPGEPEEDQKVYSFGDVNTEQFAEELSSQIVGSGLSESIQEAKTVEKQPSLEEESTERFAENLTTDVLRKAVMASLKTAESIEQAIETQDTHESFAEDTLELPSPITEEHSDIDTQAAEEFAEMLTNQVMKDATNKDQAATAVAERLTKIAFEQAAREGLELEQFAENVTSAVLQQAVTTDSGETADVQIQDLTPRSQDNTMESFAAVGESLAAVQTAMRATLQTAESIDVAISKTEAKEAFARGFSQLQDSEEELSSPLSDGYPAMDSSTTDDTSTTFSVSSTPQLTSPETPVKAFPDLSGPWQESDQVELVGTREEPDGNSEDLNAETSEQLPTSGEIVEDLFGFGDKTTKIETIQEPAVIVEGTVAMATGVEEMQGAVGGVGILEVPTVSVQKASPIHTPTDHDLAYIPRELRESVAETGEAEQLPGEPLMSSSPKTSVMSHPLAGSAPPTPEHTAQAESSGRRERSSHVMEGVAVQEEWQDDELPGQLPEDDLEDHGTENRLNNTIEIDDT</sequence>
<dbReference type="InterPro" id="IPR038222">
    <property type="entry name" value="DHHA2_dom_sf"/>
</dbReference>
<feature type="compositionally biased region" description="Low complexity" evidence="6">
    <location>
        <begin position="1206"/>
        <end position="1232"/>
    </location>
</feature>
<comment type="cofactor">
    <cofactor evidence="1">
        <name>Mn(2+)</name>
        <dbReference type="ChEBI" id="CHEBI:29035"/>
    </cofactor>
</comment>
<reference evidence="9" key="1">
    <citation type="journal article" date="2020" name="Nat. Ecol. Evol.">
        <title>Deeply conserved synteny resolves early events in vertebrate evolution.</title>
        <authorList>
            <person name="Simakov O."/>
            <person name="Marletaz F."/>
            <person name="Yue J.X."/>
            <person name="O'Connell B."/>
            <person name="Jenkins J."/>
            <person name="Brandt A."/>
            <person name="Calef R."/>
            <person name="Tung C.H."/>
            <person name="Huang T.K."/>
            <person name="Schmutz J."/>
            <person name="Satoh N."/>
            <person name="Yu J.K."/>
            <person name="Putnam N.H."/>
            <person name="Green R.E."/>
            <person name="Rokhsar D.S."/>
        </authorList>
    </citation>
    <scope>NUCLEOTIDE SEQUENCE [LARGE SCALE GENOMIC DNA]</scope>
    <source>
        <strain evidence="9">S238N-H82</strain>
    </source>
</reference>
<feature type="region of interest" description="Disordered" evidence="6">
    <location>
        <begin position="1147"/>
        <end position="1277"/>
    </location>
</feature>
<feature type="domain" description="DHHA2" evidence="8">
    <location>
        <begin position="265"/>
        <end position="415"/>
    </location>
</feature>
<keyword evidence="7" id="KW-0472">Membrane</keyword>
<dbReference type="KEGG" id="bfo:118411684"/>
<dbReference type="InterPro" id="IPR038763">
    <property type="entry name" value="DHH_sf"/>
</dbReference>
<keyword evidence="5" id="KW-0464">Manganese</keyword>
<name>A0A9J7MJZ9_BRAFL</name>
<feature type="transmembrane region" description="Helical" evidence="7">
    <location>
        <begin position="7"/>
        <end position="27"/>
    </location>
</feature>
<feature type="compositionally biased region" description="Acidic residues" evidence="6">
    <location>
        <begin position="1250"/>
        <end position="1260"/>
    </location>
</feature>
<evidence type="ECO:0000259" key="8">
    <source>
        <dbReference type="SMART" id="SM01131"/>
    </source>
</evidence>
<dbReference type="OrthoDB" id="374045at2759"/>
<dbReference type="GO" id="GO:0005737">
    <property type="term" value="C:cytoplasm"/>
    <property type="evidence" value="ECO:0000318"/>
    <property type="project" value="GO_Central"/>
</dbReference>
<dbReference type="Pfam" id="PF02833">
    <property type="entry name" value="DHHA2"/>
    <property type="match status" value="1"/>
</dbReference>
<evidence type="ECO:0000256" key="7">
    <source>
        <dbReference type="SAM" id="Phobius"/>
    </source>
</evidence>
<evidence type="ECO:0000256" key="5">
    <source>
        <dbReference type="ARBA" id="ARBA00023211"/>
    </source>
</evidence>
<feature type="compositionally biased region" description="Basic and acidic residues" evidence="6">
    <location>
        <begin position="659"/>
        <end position="673"/>
    </location>
</feature>
<evidence type="ECO:0000256" key="2">
    <source>
        <dbReference type="ARBA" id="ARBA00010331"/>
    </source>
</evidence>
<feature type="compositionally biased region" description="Polar residues" evidence="6">
    <location>
        <begin position="644"/>
        <end position="658"/>
    </location>
</feature>
<dbReference type="GeneID" id="118411684"/>
<dbReference type="PANTHER" id="PTHR12112">
    <property type="entry name" value="BNIP - RELATED"/>
    <property type="match status" value="1"/>
</dbReference>
<proteinExistence type="inferred from homology"/>
<evidence type="ECO:0000256" key="3">
    <source>
        <dbReference type="ARBA" id="ARBA00022723"/>
    </source>
</evidence>
<feature type="compositionally biased region" description="Acidic residues" evidence="6">
    <location>
        <begin position="929"/>
        <end position="938"/>
    </location>
</feature>
<feature type="compositionally biased region" description="Basic and acidic residues" evidence="6">
    <location>
        <begin position="472"/>
        <end position="482"/>
    </location>
</feature>
<feature type="compositionally biased region" description="Polar residues" evidence="6">
    <location>
        <begin position="1147"/>
        <end position="1174"/>
    </location>
</feature>
<feature type="region of interest" description="Disordered" evidence="6">
    <location>
        <begin position="644"/>
        <end position="1135"/>
    </location>
</feature>
<keyword evidence="9" id="KW-1185">Reference proteome</keyword>
<dbReference type="GO" id="GO:0046872">
    <property type="term" value="F:metal ion binding"/>
    <property type="evidence" value="ECO:0007669"/>
    <property type="project" value="UniProtKB-KW"/>
</dbReference>
<evidence type="ECO:0000256" key="6">
    <source>
        <dbReference type="SAM" id="MobiDB-lite"/>
    </source>
</evidence>
<dbReference type="Gene3D" id="3.10.310.20">
    <property type="entry name" value="DHHA2 domain"/>
    <property type="match status" value="1"/>
</dbReference>
<feature type="compositionally biased region" description="Acidic residues" evidence="6">
    <location>
        <begin position="1832"/>
        <end position="1848"/>
    </location>
</feature>
<feature type="compositionally biased region" description="Polar residues" evidence="6">
    <location>
        <begin position="714"/>
        <end position="727"/>
    </location>
</feature>
<feature type="compositionally biased region" description="Polar residues" evidence="6">
    <location>
        <begin position="1039"/>
        <end position="1051"/>
    </location>
</feature>
<dbReference type="Gene3D" id="3.90.1640.10">
    <property type="entry name" value="inorganic pyrophosphatase (n-terminal core)"/>
    <property type="match status" value="1"/>
</dbReference>
<evidence type="ECO:0000313" key="10">
    <source>
        <dbReference type="RefSeq" id="XP_035670055.1"/>
    </source>
</evidence>
<feature type="region of interest" description="Disordered" evidence="6">
    <location>
        <begin position="1599"/>
        <end position="1684"/>
    </location>
</feature>
<organism evidence="9 10">
    <name type="scientific">Branchiostoma floridae</name>
    <name type="common">Florida lancelet</name>
    <name type="synonym">Amphioxus</name>
    <dbReference type="NCBI Taxonomy" id="7739"/>
    <lineage>
        <taxon>Eukaryota</taxon>
        <taxon>Metazoa</taxon>
        <taxon>Chordata</taxon>
        <taxon>Cephalochordata</taxon>
        <taxon>Leptocardii</taxon>
        <taxon>Amphioxiformes</taxon>
        <taxon>Branchiostomatidae</taxon>
        <taxon>Branchiostoma</taxon>
    </lineage>
</organism>
<feature type="region of interest" description="Disordered" evidence="6">
    <location>
        <begin position="1769"/>
        <end position="1865"/>
    </location>
</feature>
<keyword evidence="3" id="KW-0479">Metal-binding</keyword>
<dbReference type="FunFam" id="3.90.1640.10:FF:000004">
    <property type="entry name" value="Prune exopolyphosphatase 1"/>
    <property type="match status" value="1"/>
</dbReference>
<evidence type="ECO:0000256" key="1">
    <source>
        <dbReference type="ARBA" id="ARBA00001936"/>
    </source>
</evidence>
<feature type="compositionally biased region" description="Polar residues" evidence="6">
    <location>
        <begin position="1784"/>
        <end position="1793"/>
    </location>
</feature>
<dbReference type="GO" id="GO:0004309">
    <property type="term" value="F:exopolyphosphatase activity"/>
    <property type="evidence" value="ECO:0000318"/>
    <property type="project" value="GO_Central"/>
</dbReference>
<keyword evidence="4" id="KW-0378">Hydrolase</keyword>
<dbReference type="RefSeq" id="XP_035670055.1">
    <property type="nucleotide sequence ID" value="XM_035814162.1"/>
</dbReference>
<feature type="compositionally biased region" description="Polar residues" evidence="6">
    <location>
        <begin position="803"/>
        <end position="813"/>
    </location>
</feature>
<dbReference type="SUPFAM" id="SSF64182">
    <property type="entry name" value="DHH phosphoesterases"/>
    <property type="match status" value="1"/>
</dbReference>
<feature type="compositionally biased region" description="Polar residues" evidence="6">
    <location>
        <begin position="1854"/>
        <end position="1865"/>
    </location>
</feature>
<dbReference type="PANTHER" id="PTHR12112:SF39">
    <property type="entry name" value="EG:152A3.5 PROTEIN (FBGN0003116_PN PROTEIN)"/>
    <property type="match status" value="1"/>
</dbReference>
<evidence type="ECO:0000313" key="9">
    <source>
        <dbReference type="Proteomes" id="UP000001554"/>
    </source>
</evidence>
<comment type="similarity">
    <text evidence="2">Belongs to the PPase class C family. Prune subfamily.</text>
</comment>
<feature type="compositionally biased region" description="Low complexity" evidence="6">
    <location>
        <begin position="1607"/>
        <end position="1634"/>
    </location>
</feature>
<evidence type="ECO:0000256" key="4">
    <source>
        <dbReference type="ARBA" id="ARBA00022801"/>
    </source>
</evidence>
<keyword evidence="7" id="KW-1133">Transmembrane helix</keyword>
<feature type="compositionally biased region" description="Basic and acidic residues" evidence="6">
    <location>
        <begin position="852"/>
        <end position="862"/>
    </location>
</feature>
<dbReference type="Proteomes" id="UP000001554">
    <property type="component" value="Chromosome 3"/>
</dbReference>
<dbReference type="FunFam" id="3.10.310.20:FF:000002">
    <property type="entry name" value="Prune homolog 2 with BCH domain"/>
    <property type="match status" value="1"/>
</dbReference>
<feature type="compositionally biased region" description="Polar residues" evidence="6">
    <location>
        <begin position="1087"/>
        <end position="1099"/>
    </location>
</feature>
<keyword evidence="7" id="KW-0812">Transmembrane</keyword>
<dbReference type="InterPro" id="IPR004097">
    <property type="entry name" value="DHHA2"/>
</dbReference>
<gene>
    <name evidence="10" type="primary">LOC118411684</name>
</gene>